<dbReference type="PANTHER" id="PTHR33221:SF15">
    <property type="entry name" value="HTH-TYPE TRANSCRIPTIONAL REGULATOR YWGB-RELATED"/>
    <property type="match status" value="1"/>
</dbReference>
<feature type="region of interest" description="Disordered" evidence="1">
    <location>
        <begin position="139"/>
        <end position="166"/>
    </location>
</feature>
<evidence type="ECO:0000313" key="3">
    <source>
        <dbReference type="Proteomes" id="UP001147830"/>
    </source>
</evidence>
<dbReference type="GO" id="GO:0005829">
    <property type="term" value="C:cytosol"/>
    <property type="evidence" value="ECO:0007669"/>
    <property type="project" value="TreeGrafter"/>
</dbReference>
<proteinExistence type="predicted"/>
<dbReference type="Gene3D" id="1.10.10.10">
    <property type="entry name" value="Winged helix-like DNA-binding domain superfamily/Winged helix DNA-binding domain"/>
    <property type="match status" value="1"/>
</dbReference>
<name>A0A9X2WFL9_9GAMM</name>
<dbReference type="AlphaFoldDB" id="A0A9X2WFL9"/>
<sequence>MRKDSRLSRMLHVLVHMHYQTAPLTSDQIAQMLHTNPVVVRRTMAILKAEGYVSSGKGHGGGWQLATPLAGITLQDIHRALKESSLFTIGLSDEYTTCPIEQAVNAAINDALQEAEALVLERFSQVTLDTLAVGYSPDGRLPTATDKATDRATGKTADPEYRDSKA</sequence>
<dbReference type="PANTHER" id="PTHR33221">
    <property type="entry name" value="WINGED HELIX-TURN-HELIX TRANSCRIPTIONAL REGULATOR, RRF2 FAMILY"/>
    <property type="match status" value="1"/>
</dbReference>
<gene>
    <name evidence="2" type="ORF">NYR02_10875</name>
</gene>
<protein>
    <submittedName>
        <fullName evidence="2">Rrf2 family transcriptional regulator</fullName>
    </submittedName>
</protein>
<organism evidence="2 3">
    <name type="scientific">Thalassolituus pacificus</name>
    <dbReference type="NCBI Taxonomy" id="2975440"/>
    <lineage>
        <taxon>Bacteria</taxon>
        <taxon>Pseudomonadati</taxon>
        <taxon>Pseudomonadota</taxon>
        <taxon>Gammaproteobacteria</taxon>
        <taxon>Oceanospirillales</taxon>
        <taxon>Oceanospirillaceae</taxon>
        <taxon>Thalassolituus</taxon>
    </lineage>
</organism>
<dbReference type="PROSITE" id="PS51197">
    <property type="entry name" value="HTH_RRF2_2"/>
    <property type="match status" value="1"/>
</dbReference>
<dbReference type="Proteomes" id="UP001147830">
    <property type="component" value="Unassembled WGS sequence"/>
</dbReference>
<dbReference type="RefSeq" id="WP_260976395.1">
    <property type="nucleotide sequence ID" value="NZ_JAOANI010000019.1"/>
</dbReference>
<dbReference type="InterPro" id="IPR036388">
    <property type="entry name" value="WH-like_DNA-bd_sf"/>
</dbReference>
<dbReference type="EMBL" id="JAOANI010000019">
    <property type="protein sequence ID" value="MCT7359527.1"/>
    <property type="molecule type" value="Genomic_DNA"/>
</dbReference>
<reference evidence="2" key="2">
    <citation type="submission" date="2022-08" db="EMBL/GenBank/DDBJ databases">
        <authorList>
            <person name="Dong C."/>
        </authorList>
    </citation>
    <scope>NUCLEOTIDE SEQUENCE</scope>
    <source>
        <strain evidence="2">59MF3M-4</strain>
    </source>
</reference>
<accession>A0A9X2WFL9</accession>
<comment type="caution">
    <text evidence="2">The sequence shown here is derived from an EMBL/GenBank/DDBJ whole genome shotgun (WGS) entry which is preliminary data.</text>
</comment>
<feature type="compositionally biased region" description="Basic and acidic residues" evidence="1">
    <location>
        <begin position="147"/>
        <end position="166"/>
    </location>
</feature>
<evidence type="ECO:0000256" key="1">
    <source>
        <dbReference type="SAM" id="MobiDB-lite"/>
    </source>
</evidence>
<dbReference type="InterPro" id="IPR036390">
    <property type="entry name" value="WH_DNA-bd_sf"/>
</dbReference>
<dbReference type="SUPFAM" id="SSF46785">
    <property type="entry name" value="Winged helix' DNA-binding domain"/>
    <property type="match status" value="1"/>
</dbReference>
<dbReference type="Pfam" id="PF02082">
    <property type="entry name" value="Rrf2"/>
    <property type="match status" value="1"/>
</dbReference>
<dbReference type="GO" id="GO:0003700">
    <property type="term" value="F:DNA-binding transcription factor activity"/>
    <property type="evidence" value="ECO:0007669"/>
    <property type="project" value="TreeGrafter"/>
</dbReference>
<evidence type="ECO:0000313" key="2">
    <source>
        <dbReference type="EMBL" id="MCT7359527.1"/>
    </source>
</evidence>
<dbReference type="InterPro" id="IPR000944">
    <property type="entry name" value="Tscrpt_reg_Rrf2"/>
</dbReference>
<reference evidence="2" key="1">
    <citation type="journal article" date="2022" name="Front. Microbiol.">
        <title>Genome-based taxonomic rearrangement of Oceanobacter-related bacteria including the description of Thalassolituus hydrocarbonoclasticus sp. nov. and Thalassolituus pacificus sp. nov. and emended description of the genus Thalassolituus.</title>
        <authorList>
            <person name="Dong C."/>
            <person name="Wei L."/>
            <person name="Wang J."/>
            <person name="Lai Q."/>
            <person name="Huang Z."/>
            <person name="Shao Z."/>
        </authorList>
    </citation>
    <scope>NUCLEOTIDE SEQUENCE</scope>
    <source>
        <strain evidence="2">59MF3M-4</strain>
    </source>
</reference>
<keyword evidence="3" id="KW-1185">Reference proteome</keyword>